<dbReference type="InterPro" id="IPR004105">
    <property type="entry name" value="CheA-like_dim"/>
</dbReference>
<dbReference type="SUPFAM" id="SSF47384">
    <property type="entry name" value="Homodimeric domain of signal transducing histidine kinase"/>
    <property type="match status" value="1"/>
</dbReference>
<evidence type="ECO:0000313" key="6">
    <source>
        <dbReference type="Proteomes" id="UP001330434"/>
    </source>
</evidence>
<reference evidence="5 6" key="1">
    <citation type="journal article" date="2024" name="Environ. Microbiol.">
        <title>Novel evolutionary insights on the interactions of the Holosporales (Alphaproteobacteria) with eukaryotic hosts from comparative genomics.</title>
        <authorList>
            <person name="Giovannini M."/>
            <person name="Petroni G."/>
            <person name="Castelli M."/>
        </authorList>
    </citation>
    <scope>NUCLEOTIDE SEQUENCE [LARGE SCALE GENOMIC DNA]</scope>
    <source>
        <strain evidence="5 6">US_Bl 15I1</strain>
    </source>
</reference>
<dbReference type="PANTHER" id="PTHR43395:SF1">
    <property type="entry name" value="CHEMOTAXIS PROTEIN CHEA"/>
    <property type="match status" value="1"/>
</dbReference>
<feature type="modified residue" description="Phosphohistidine" evidence="2">
    <location>
        <position position="44"/>
    </location>
</feature>
<dbReference type="EMBL" id="CP133270">
    <property type="protein sequence ID" value="WVX66631.1"/>
    <property type="molecule type" value="Genomic_DNA"/>
</dbReference>
<dbReference type="InterPro" id="IPR036641">
    <property type="entry name" value="HPT_dom_sf"/>
</dbReference>
<dbReference type="InterPro" id="IPR008207">
    <property type="entry name" value="Sig_transdc_His_kin_Hpt_dom"/>
</dbReference>
<dbReference type="RefSeq" id="WP_331255481.1">
    <property type="nucleotide sequence ID" value="NZ_CP133270.1"/>
</dbReference>
<dbReference type="InterPro" id="IPR037006">
    <property type="entry name" value="CheA-like_homodim_sf"/>
</dbReference>
<dbReference type="InterPro" id="IPR036890">
    <property type="entry name" value="HATPase_C_sf"/>
</dbReference>
<dbReference type="InterPro" id="IPR051315">
    <property type="entry name" value="Bact_Chemotaxis_CheA"/>
</dbReference>
<dbReference type="InterPro" id="IPR036097">
    <property type="entry name" value="HisK_dim/P_sf"/>
</dbReference>
<dbReference type="PROSITE" id="PS50894">
    <property type="entry name" value="HPT"/>
    <property type="match status" value="1"/>
</dbReference>
<dbReference type="SMART" id="SM01231">
    <property type="entry name" value="H-kinase_dim"/>
    <property type="match status" value="1"/>
</dbReference>
<keyword evidence="2" id="KW-0597">Phosphoprotein</keyword>
<evidence type="ECO:0000256" key="3">
    <source>
        <dbReference type="SAM" id="MobiDB-lite"/>
    </source>
</evidence>
<evidence type="ECO:0000256" key="1">
    <source>
        <dbReference type="ARBA" id="ARBA00023012"/>
    </source>
</evidence>
<dbReference type="Pfam" id="PF02895">
    <property type="entry name" value="H-kinase_dim"/>
    <property type="match status" value="1"/>
</dbReference>
<evidence type="ECO:0000259" key="4">
    <source>
        <dbReference type="PROSITE" id="PS50894"/>
    </source>
</evidence>
<evidence type="ECO:0000256" key="2">
    <source>
        <dbReference type="PROSITE-ProRule" id="PRU00110"/>
    </source>
</evidence>
<feature type="domain" description="HPt" evidence="4">
    <location>
        <begin position="1"/>
        <end position="101"/>
    </location>
</feature>
<dbReference type="SUPFAM" id="SSF55874">
    <property type="entry name" value="ATPase domain of HSP90 chaperone/DNA topoisomerase II/histidine kinase"/>
    <property type="match status" value="1"/>
</dbReference>
<dbReference type="Proteomes" id="UP001330434">
    <property type="component" value="Chromosome"/>
</dbReference>
<dbReference type="SUPFAM" id="SSF47226">
    <property type="entry name" value="Histidine-containing phosphotransfer domain, HPT domain"/>
    <property type="match status" value="1"/>
</dbReference>
<dbReference type="Gene3D" id="1.20.120.160">
    <property type="entry name" value="HPT domain"/>
    <property type="match status" value="1"/>
</dbReference>
<feature type="compositionally biased region" description="Basic and acidic residues" evidence="3">
    <location>
        <begin position="183"/>
        <end position="192"/>
    </location>
</feature>
<dbReference type="SMART" id="SM00073">
    <property type="entry name" value="HPT"/>
    <property type="match status" value="1"/>
</dbReference>
<feature type="region of interest" description="Disordered" evidence="3">
    <location>
        <begin position="172"/>
        <end position="194"/>
    </location>
</feature>
<keyword evidence="6" id="KW-1185">Reference proteome</keyword>
<dbReference type="PANTHER" id="PTHR43395">
    <property type="entry name" value="SENSOR HISTIDINE KINASE CHEA"/>
    <property type="match status" value="1"/>
</dbReference>
<dbReference type="CDD" id="cd00088">
    <property type="entry name" value="HPT"/>
    <property type="match status" value="1"/>
</dbReference>
<protein>
    <submittedName>
        <fullName evidence="5">Chemotaxis protein CheA</fullName>
    </submittedName>
</protein>
<name>A0ABZ2C4P1_9PROT</name>
<dbReference type="Gene3D" id="3.30.565.10">
    <property type="entry name" value="Histidine kinase-like ATPase, C-terminal domain"/>
    <property type="match status" value="1"/>
</dbReference>
<proteinExistence type="predicted"/>
<gene>
    <name evidence="5" type="ORF">Bealeia1_00811</name>
</gene>
<keyword evidence="1" id="KW-0902">Two-component regulatory system</keyword>
<dbReference type="Pfam" id="PF01627">
    <property type="entry name" value="Hpt"/>
    <property type="match status" value="1"/>
</dbReference>
<organism evidence="5 6">
    <name type="scientific">Candidatus Bealeia paramacronuclearis</name>
    <dbReference type="NCBI Taxonomy" id="1921001"/>
    <lineage>
        <taxon>Bacteria</taxon>
        <taxon>Pseudomonadati</taxon>
        <taxon>Pseudomonadota</taxon>
        <taxon>Alphaproteobacteria</taxon>
        <taxon>Holosporales</taxon>
        <taxon>Holosporaceae</taxon>
        <taxon>Candidatus Bealeia</taxon>
    </lineage>
</organism>
<dbReference type="Gene3D" id="1.10.287.560">
    <property type="entry name" value="Histidine kinase CheA-like, homodimeric domain"/>
    <property type="match status" value="1"/>
</dbReference>
<accession>A0ABZ2C4P1</accession>
<evidence type="ECO:0000313" key="5">
    <source>
        <dbReference type="EMBL" id="WVX66631.1"/>
    </source>
</evidence>
<sequence>MDELLEEFITEACENLEKLDNDLVILEKDPNDVQLLGNIFRTIHTIKGACGFIGLARLEKIAHSGENVLGKFRDGEMKVTPEAITLILACVDAIKFILQTLKDTGQEPEGEDSALIQKLQDLITLGSTSKEETIIVPQEEIIIEDVPENVEIEDVTPLKIEVPEVMAPSFEASEPVHTVPTAEHQKSAEKDQGPQSIRVNVSLLENLITTVGELVLTRNQLLQLVRQSESSTFEVPLQRLNQVTSELQESVMKTRMQPIGNAWSQMPRLVRDLAKDLNKKIELEMLGADTEIDRQVIELIKDPLTHMLRNSADHGLETPEERIQSGKSAMGTIRLNAYQAGGHIVIEISDNGRGLNLERIKEKAIQNRLASLEEIANKSDAHVGAI</sequence>